<dbReference type="PANTHER" id="PTHR10057:SF0">
    <property type="entry name" value="TRANSLOCATOR PROTEIN"/>
    <property type="match status" value="1"/>
</dbReference>
<dbReference type="GO" id="GO:0033013">
    <property type="term" value="P:tetrapyrrole metabolic process"/>
    <property type="evidence" value="ECO:0007669"/>
    <property type="project" value="UniProtKB-ARBA"/>
</dbReference>
<dbReference type="GO" id="GO:0016020">
    <property type="term" value="C:membrane"/>
    <property type="evidence" value="ECO:0007669"/>
    <property type="project" value="UniProtKB-SubCell"/>
</dbReference>
<proteinExistence type="inferred from homology"/>
<dbReference type="PANTHER" id="PTHR10057">
    <property type="entry name" value="PERIPHERAL-TYPE BENZODIAZEPINE RECEPTOR"/>
    <property type="match status" value="1"/>
</dbReference>
<dbReference type="PIRSF" id="PIRSF005859">
    <property type="entry name" value="PBR"/>
    <property type="match status" value="1"/>
</dbReference>
<keyword evidence="4 6" id="KW-1133">Transmembrane helix</keyword>
<dbReference type="InterPro" id="IPR038330">
    <property type="entry name" value="TspO/MBR-related_sf"/>
</dbReference>
<evidence type="ECO:0000256" key="2">
    <source>
        <dbReference type="ARBA" id="ARBA00007524"/>
    </source>
</evidence>
<name>A0A1A2ZGS8_9MYCO</name>
<protein>
    <submittedName>
        <fullName evidence="7">TspO protein</fullName>
    </submittedName>
</protein>
<dbReference type="Gene3D" id="1.20.1260.100">
    <property type="entry name" value="TspO/MBR protein"/>
    <property type="match status" value="1"/>
</dbReference>
<dbReference type="RefSeq" id="WP_065013933.1">
    <property type="nucleotide sequence ID" value="NZ_LZKJ01000078.1"/>
</dbReference>
<organism evidence="7 8">
    <name type="scientific">Mycobacterium kyorinense</name>
    <dbReference type="NCBI Taxonomy" id="487514"/>
    <lineage>
        <taxon>Bacteria</taxon>
        <taxon>Bacillati</taxon>
        <taxon>Actinomycetota</taxon>
        <taxon>Actinomycetes</taxon>
        <taxon>Mycobacteriales</taxon>
        <taxon>Mycobacteriaceae</taxon>
        <taxon>Mycobacterium</taxon>
    </lineage>
</organism>
<comment type="subcellular location">
    <subcellularLocation>
        <location evidence="1">Membrane</location>
        <topology evidence="1">Multi-pass membrane protein</topology>
    </subcellularLocation>
</comment>
<evidence type="ECO:0000256" key="5">
    <source>
        <dbReference type="ARBA" id="ARBA00023136"/>
    </source>
</evidence>
<evidence type="ECO:0000313" key="7">
    <source>
        <dbReference type="EMBL" id="OBI48286.1"/>
    </source>
</evidence>
<gene>
    <name evidence="7" type="ORF">A5707_17935</name>
</gene>
<evidence type="ECO:0000313" key="8">
    <source>
        <dbReference type="Proteomes" id="UP000093592"/>
    </source>
</evidence>
<dbReference type="InterPro" id="IPR004307">
    <property type="entry name" value="TspO_MBR"/>
</dbReference>
<feature type="transmembrane region" description="Helical" evidence="6">
    <location>
        <begin position="141"/>
        <end position="159"/>
    </location>
</feature>
<keyword evidence="5 6" id="KW-0472">Membrane</keyword>
<evidence type="ECO:0000256" key="3">
    <source>
        <dbReference type="ARBA" id="ARBA00022692"/>
    </source>
</evidence>
<dbReference type="Proteomes" id="UP000093592">
    <property type="component" value="Unassembled WGS sequence"/>
</dbReference>
<evidence type="ECO:0000256" key="6">
    <source>
        <dbReference type="SAM" id="Phobius"/>
    </source>
</evidence>
<dbReference type="Pfam" id="PF03073">
    <property type="entry name" value="TspO_MBR"/>
    <property type="match status" value="1"/>
</dbReference>
<reference evidence="8" key="1">
    <citation type="submission" date="2016-06" db="EMBL/GenBank/DDBJ databases">
        <authorList>
            <person name="Sutton G."/>
            <person name="Brinkac L."/>
            <person name="Sanka R."/>
            <person name="Adams M."/>
            <person name="Lau E."/>
            <person name="Sam S."/>
            <person name="Sreng N."/>
            <person name="Him V."/>
            <person name="Kerleguer A."/>
            <person name="Cheng S."/>
        </authorList>
    </citation>
    <scope>NUCLEOTIDE SEQUENCE [LARGE SCALE GENOMIC DNA]</scope>
    <source>
        <strain evidence="8">E861</strain>
    </source>
</reference>
<evidence type="ECO:0000256" key="1">
    <source>
        <dbReference type="ARBA" id="ARBA00004141"/>
    </source>
</evidence>
<comment type="similarity">
    <text evidence="2">Belongs to the TspO/BZRP family.</text>
</comment>
<accession>A0A1A2ZGS8</accession>
<comment type="caution">
    <text evidence="7">The sequence shown here is derived from an EMBL/GenBank/DDBJ whole genome shotgun (WGS) entry which is preliminary data.</text>
</comment>
<sequence length="169" mass="18487">MRISTFIATAASVAVVSVVGGLASGPSVQSKWYARLRKPFYQPPGQVFPVVWPALYADIAVVSASTIDQLHDSDDQKQVRAYQTALGINLLLNGSWSWLFFNRHYLATSAAVAGALTASSADLTRRAVAAGGPRAAPLGLYPLWCFFATVLSTHIWVLNRRRRPFHDDR</sequence>
<dbReference type="OrthoDB" id="9795496at2"/>
<keyword evidence="3 6" id="KW-0812">Transmembrane</keyword>
<dbReference type="CDD" id="cd15904">
    <property type="entry name" value="TSPO_MBR"/>
    <property type="match status" value="1"/>
</dbReference>
<dbReference type="AlphaFoldDB" id="A0A1A2ZGS8"/>
<evidence type="ECO:0000256" key="4">
    <source>
        <dbReference type="ARBA" id="ARBA00022989"/>
    </source>
</evidence>
<dbReference type="EMBL" id="LZKJ01000078">
    <property type="protein sequence ID" value="OBI48286.1"/>
    <property type="molecule type" value="Genomic_DNA"/>
</dbReference>